<gene>
    <name evidence="1" type="ORF">FE240_09340</name>
</gene>
<dbReference type="SUPFAM" id="SSF47240">
    <property type="entry name" value="Ferritin-like"/>
    <property type="match status" value="1"/>
</dbReference>
<evidence type="ECO:0000313" key="1">
    <source>
        <dbReference type="EMBL" id="QFI56682.1"/>
    </source>
</evidence>
<reference evidence="1 2" key="1">
    <citation type="submission" date="2019-05" db="EMBL/GenBank/DDBJ databases">
        <title>OXA-830, a novel chromosomally encoded expanded-spectrum class D beta-lactamase in Aeromonas simiae.</title>
        <authorList>
            <person name="Zhou W."/>
            <person name="Chen Q."/>
        </authorList>
    </citation>
    <scope>NUCLEOTIDE SEQUENCE [LARGE SCALE GENOMIC DNA]</scope>
    <source>
        <strain evidence="1 2">A6</strain>
    </source>
</reference>
<dbReference type="InterPro" id="IPR012347">
    <property type="entry name" value="Ferritin-like"/>
</dbReference>
<dbReference type="GO" id="GO:0006400">
    <property type="term" value="P:tRNA modification"/>
    <property type="evidence" value="ECO:0007669"/>
    <property type="project" value="InterPro"/>
</dbReference>
<name>A0A5J6X019_9GAMM</name>
<dbReference type="InterPro" id="IPR010386">
    <property type="entry name" value="tRNA-Hydrxlase_MiaE"/>
</dbReference>
<dbReference type="PANTHER" id="PTHR42637:SF1">
    <property type="entry name" value="TRNA 2-(METHYLSULFANYL)-N(6)-ISOPENTENYLADENOSINE(37) HYDROXYLASE"/>
    <property type="match status" value="1"/>
</dbReference>
<accession>A0A5J6X019</accession>
<dbReference type="PANTHER" id="PTHR42637">
    <property type="entry name" value="TRNA-(MS[2]IO[6]A)-HYDROXYLASE"/>
    <property type="match status" value="1"/>
</dbReference>
<dbReference type="PIRSF" id="PIRSF020736">
    <property type="entry name" value="MiaE"/>
    <property type="match status" value="1"/>
</dbReference>
<organism evidence="1 2">
    <name type="scientific">Aeromonas simiae</name>
    <dbReference type="NCBI Taxonomy" id="218936"/>
    <lineage>
        <taxon>Bacteria</taxon>
        <taxon>Pseudomonadati</taxon>
        <taxon>Pseudomonadota</taxon>
        <taxon>Gammaproteobacteria</taxon>
        <taxon>Aeromonadales</taxon>
        <taxon>Aeromonadaceae</taxon>
        <taxon>Aeromonas</taxon>
    </lineage>
</organism>
<dbReference type="RefSeq" id="WP_193004511.1">
    <property type="nucleotide sequence ID" value="NZ_CP040449.1"/>
</dbReference>
<proteinExistence type="predicted"/>
<dbReference type="InterPro" id="IPR009078">
    <property type="entry name" value="Ferritin-like_SF"/>
</dbReference>
<dbReference type="Proteomes" id="UP000594034">
    <property type="component" value="Chromosome"/>
</dbReference>
<dbReference type="Pfam" id="PF06175">
    <property type="entry name" value="MiaE"/>
    <property type="match status" value="1"/>
</dbReference>
<protein>
    <submittedName>
        <fullName evidence="1">tRNA-(Ms[2]io[6]A)-hydroxylase</fullName>
    </submittedName>
</protein>
<dbReference type="GO" id="GO:0045301">
    <property type="term" value="F:tRNA 2-(methylsulfanyl)-N(6)-isopentenyladenosine(37) hydroxylase activity"/>
    <property type="evidence" value="ECO:0007669"/>
    <property type="project" value="InterPro"/>
</dbReference>
<dbReference type="NCBIfam" id="NF047790">
    <property type="entry name" value="tRNAmsioHdxaseMiaE"/>
    <property type="match status" value="1"/>
</dbReference>
<evidence type="ECO:0000313" key="2">
    <source>
        <dbReference type="Proteomes" id="UP000594034"/>
    </source>
</evidence>
<dbReference type="CDD" id="cd07910">
    <property type="entry name" value="MiaE"/>
    <property type="match status" value="1"/>
</dbReference>
<sequence length="252" mass="28677">MDALLAPVRGFLHCETPDEWIALARRPESLPVLLIDHANCETKAAMTAHSLVRRYCLPKGKRHLLPKLDFYRELDAIPEKAQVLGKRTMGEGDRSVFAELERNPLLFPMVRLIQEELHHFEQVLELMTARGIEYGPVSASRYARGLLAHVRTHEPATIVDKLIIGAYIEARSCERFAKLAPHLDEELGRFYVSLLRSEARHYQDYLSLAAQFAGEAIEERVHFIGQVEAELINTPDPQFRFHSGIPVRSDSC</sequence>
<dbReference type="Gene3D" id="1.20.1260.10">
    <property type="match status" value="1"/>
</dbReference>
<dbReference type="EMBL" id="CP040449">
    <property type="protein sequence ID" value="QFI56682.1"/>
    <property type="molecule type" value="Genomic_DNA"/>
</dbReference>
<keyword evidence="2" id="KW-1185">Reference proteome</keyword>
<dbReference type="AlphaFoldDB" id="A0A5J6X019"/>
<dbReference type="KEGG" id="asim:FE240_09340"/>